<organism evidence="9 10">
    <name type="scientific">Pontivivens insulae</name>
    <dbReference type="NCBI Taxonomy" id="1639689"/>
    <lineage>
        <taxon>Bacteria</taxon>
        <taxon>Pseudomonadati</taxon>
        <taxon>Pseudomonadota</taxon>
        <taxon>Alphaproteobacteria</taxon>
        <taxon>Rhodobacterales</taxon>
        <taxon>Paracoccaceae</taxon>
        <taxon>Pontivivens</taxon>
    </lineage>
</organism>
<gene>
    <name evidence="9" type="primary">araP_1</name>
    <name evidence="9" type="ORF">POI8812_00283</name>
</gene>
<dbReference type="Pfam" id="PF00528">
    <property type="entry name" value="BPD_transp_1"/>
    <property type="match status" value="1"/>
</dbReference>
<protein>
    <submittedName>
        <fullName evidence="9">L-arabinose transport system permease protein AraP</fullName>
    </submittedName>
</protein>
<keyword evidence="2 7" id="KW-0813">Transport</keyword>
<comment type="subcellular location">
    <subcellularLocation>
        <location evidence="1 7">Cell membrane</location>
        <topology evidence="1 7">Multi-pass membrane protein</topology>
    </subcellularLocation>
</comment>
<evidence type="ECO:0000313" key="9">
    <source>
        <dbReference type="EMBL" id="SPF27988.1"/>
    </source>
</evidence>
<dbReference type="PANTHER" id="PTHR30193">
    <property type="entry name" value="ABC TRANSPORTER PERMEASE PROTEIN"/>
    <property type="match status" value="1"/>
</dbReference>
<dbReference type="AlphaFoldDB" id="A0A2R8A7I7"/>
<reference evidence="9 10" key="1">
    <citation type="submission" date="2018-03" db="EMBL/GenBank/DDBJ databases">
        <authorList>
            <person name="Keele B.F."/>
        </authorList>
    </citation>
    <scope>NUCLEOTIDE SEQUENCE [LARGE SCALE GENOMIC DNA]</scope>
    <source>
        <strain evidence="9 10">CeCT 8812</strain>
    </source>
</reference>
<sequence length="281" mass="30974">MNPRLLPYVLILPVTLFLCLFFLYPFVLVAQQAFSDGSGFTLDNFRDVTSHWKFPISLKNTFLLALAVVPIQLALSLLMATMVNRMKRGRDLILYIWTIPLGISDLAAGIIWLAIFEQSGFLNSMMGGLGLIDSPTNFLSYQSPMMVFVAIMLAEVWRATAIMLVILVAGIGLIPKEYYEAGEVFGATAWQRFLKITLPMLRPSLQTALVLRVILAFEVFAVVQALGGTLFPVLMGETYEYQFTLLNAGAAAAIALIILGISIAFTLIIMRALRVPKGATI</sequence>
<evidence type="ECO:0000256" key="1">
    <source>
        <dbReference type="ARBA" id="ARBA00004651"/>
    </source>
</evidence>
<dbReference type="InterPro" id="IPR000515">
    <property type="entry name" value="MetI-like"/>
</dbReference>
<dbReference type="RefSeq" id="WP_108780740.1">
    <property type="nucleotide sequence ID" value="NZ_OMKW01000001.1"/>
</dbReference>
<feature type="transmembrane region" description="Helical" evidence="7">
    <location>
        <begin position="92"/>
        <end position="115"/>
    </location>
</feature>
<keyword evidence="10" id="KW-1185">Reference proteome</keyword>
<keyword evidence="4 7" id="KW-0812">Transmembrane</keyword>
<dbReference type="InterPro" id="IPR051393">
    <property type="entry name" value="ABC_transporter_permease"/>
</dbReference>
<dbReference type="PROSITE" id="PS50928">
    <property type="entry name" value="ABC_TM1"/>
    <property type="match status" value="1"/>
</dbReference>
<feature type="transmembrane region" description="Helical" evidence="7">
    <location>
        <begin position="145"/>
        <end position="174"/>
    </location>
</feature>
<dbReference type="SUPFAM" id="SSF161098">
    <property type="entry name" value="MetI-like"/>
    <property type="match status" value="1"/>
</dbReference>
<evidence type="ECO:0000313" key="10">
    <source>
        <dbReference type="Proteomes" id="UP000244932"/>
    </source>
</evidence>
<keyword evidence="5 7" id="KW-1133">Transmembrane helix</keyword>
<feature type="transmembrane region" description="Helical" evidence="7">
    <location>
        <begin position="209"/>
        <end position="233"/>
    </location>
</feature>
<dbReference type="Proteomes" id="UP000244932">
    <property type="component" value="Unassembled WGS sequence"/>
</dbReference>
<comment type="similarity">
    <text evidence="7">Belongs to the binding-protein-dependent transport system permease family.</text>
</comment>
<dbReference type="CDD" id="cd06261">
    <property type="entry name" value="TM_PBP2"/>
    <property type="match status" value="1"/>
</dbReference>
<proteinExistence type="inferred from homology"/>
<dbReference type="Gene3D" id="1.10.3720.10">
    <property type="entry name" value="MetI-like"/>
    <property type="match status" value="1"/>
</dbReference>
<feature type="transmembrane region" description="Helical" evidence="7">
    <location>
        <begin position="245"/>
        <end position="269"/>
    </location>
</feature>
<accession>A0A2R8A7I7</accession>
<dbReference type="InterPro" id="IPR035906">
    <property type="entry name" value="MetI-like_sf"/>
</dbReference>
<dbReference type="OrthoDB" id="3810889at2"/>
<feature type="transmembrane region" description="Helical" evidence="7">
    <location>
        <begin position="62"/>
        <end position="80"/>
    </location>
</feature>
<name>A0A2R8A7I7_9RHOB</name>
<keyword evidence="3" id="KW-1003">Cell membrane</keyword>
<evidence type="ECO:0000259" key="8">
    <source>
        <dbReference type="PROSITE" id="PS50928"/>
    </source>
</evidence>
<dbReference type="GO" id="GO:0055085">
    <property type="term" value="P:transmembrane transport"/>
    <property type="evidence" value="ECO:0007669"/>
    <property type="project" value="InterPro"/>
</dbReference>
<evidence type="ECO:0000256" key="7">
    <source>
        <dbReference type="RuleBase" id="RU363032"/>
    </source>
</evidence>
<feature type="domain" description="ABC transmembrane type-1" evidence="8">
    <location>
        <begin position="58"/>
        <end position="269"/>
    </location>
</feature>
<evidence type="ECO:0000256" key="4">
    <source>
        <dbReference type="ARBA" id="ARBA00022692"/>
    </source>
</evidence>
<dbReference type="GO" id="GO:0005886">
    <property type="term" value="C:plasma membrane"/>
    <property type="evidence" value="ECO:0007669"/>
    <property type="project" value="UniProtKB-SubCell"/>
</dbReference>
<evidence type="ECO:0000256" key="3">
    <source>
        <dbReference type="ARBA" id="ARBA00022475"/>
    </source>
</evidence>
<dbReference type="PANTHER" id="PTHR30193:SF37">
    <property type="entry name" value="INNER MEMBRANE ABC TRANSPORTER PERMEASE PROTEIN YCJO"/>
    <property type="match status" value="1"/>
</dbReference>
<evidence type="ECO:0000256" key="5">
    <source>
        <dbReference type="ARBA" id="ARBA00022989"/>
    </source>
</evidence>
<feature type="transmembrane region" description="Helical" evidence="7">
    <location>
        <begin position="5"/>
        <end position="27"/>
    </location>
</feature>
<evidence type="ECO:0000256" key="6">
    <source>
        <dbReference type="ARBA" id="ARBA00023136"/>
    </source>
</evidence>
<evidence type="ECO:0000256" key="2">
    <source>
        <dbReference type="ARBA" id="ARBA00022448"/>
    </source>
</evidence>
<keyword evidence="6 7" id="KW-0472">Membrane</keyword>
<dbReference type="EMBL" id="OMKW01000001">
    <property type="protein sequence ID" value="SPF27988.1"/>
    <property type="molecule type" value="Genomic_DNA"/>
</dbReference>